<gene>
    <name evidence="1" type="ORF">CA54_37990</name>
</gene>
<accession>A0A5C6BWB4</accession>
<dbReference type="AlphaFoldDB" id="A0A5C6BWB4"/>
<name>A0A5C6BWB4_9PLAN</name>
<sequence>MERYEQFSSNLPLATKWQLRTLSLEQVEERRLMAGSVDIYQDGSNLEVIGSADRDKLSVYYDDSR</sequence>
<organism evidence="1 2">
    <name type="scientific">Symmachiella macrocystis</name>
    <dbReference type="NCBI Taxonomy" id="2527985"/>
    <lineage>
        <taxon>Bacteria</taxon>
        <taxon>Pseudomonadati</taxon>
        <taxon>Planctomycetota</taxon>
        <taxon>Planctomycetia</taxon>
        <taxon>Planctomycetales</taxon>
        <taxon>Planctomycetaceae</taxon>
        <taxon>Symmachiella</taxon>
    </lineage>
</organism>
<proteinExistence type="predicted"/>
<evidence type="ECO:0000313" key="1">
    <source>
        <dbReference type="EMBL" id="TWU14929.1"/>
    </source>
</evidence>
<comment type="caution">
    <text evidence="1">The sequence shown here is derived from an EMBL/GenBank/DDBJ whole genome shotgun (WGS) entry which is preliminary data.</text>
</comment>
<evidence type="ECO:0000313" key="2">
    <source>
        <dbReference type="Proteomes" id="UP000320735"/>
    </source>
</evidence>
<dbReference type="Proteomes" id="UP000320735">
    <property type="component" value="Unassembled WGS sequence"/>
</dbReference>
<reference evidence="1 2" key="1">
    <citation type="submission" date="2019-02" db="EMBL/GenBank/DDBJ databases">
        <title>Deep-cultivation of Planctomycetes and their phenomic and genomic characterization uncovers novel biology.</title>
        <authorList>
            <person name="Wiegand S."/>
            <person name="Jogler M."/>
            <person name="Boedeker C."/>
            <person name="Pinto D."/>
            <person name="Vollmers J."/>
            <person name="Rivas-Marin E."/>
            <person name="Kohn T."/>
            <person name="Peeters S.H."/>
            <person name="Heuer A."/>
            <person name="Rast P."/>
            <person name="Oberbeckmann S."/>
            <person name="Bunk B."/>
            <person name="Jeske O."/>
            <person name="Meyerdierks A."/>
            <person name="Storesund J.E."/>
            <person name="Kallscheuer N."/>
            <person name="Luecker S."/>
            <person name="Lage O.M."/>
            <person name="Pohl T."/>
            <person name="Merkel B.J."/>
            <person name="Hornburger P."/>
            <person name="Mueller R.-W."/>
            <person name="Bruemmer F."/>
            <person name="Labrenz M."/>
            <person name="Spormann A.M."/>
            <person name="Op Den Camp H."/>
            <person name="Overmann J."/>
            <person name="Amann R."/>
            <person name="Jetten M.S.M."/>
            <person name="Mascher T."/>
            <person name="Medema M.H."/>
            <person name="Devos D.P."/>
            <person name="Kaster A.-K."/>
            <person name="Ovreas L."/>
            <person name="Rohde M."/>
            <person name="Galperin M.Y."/>
            <person name="Jogler C."/>
        </authorList>
    </citation>
    <scope>NUCLEOTIDE SEQUENCE [LARGE SCALE GENOMIC DNA]</scope>
    <source>
        <strain evidence="1 2">CA54</strain>
    </source>
</reference>
<dbReference type="EMBL" id="SJPP01000001">
    <property type="protein sequence ID" value="TWU14929.1"/>
    <property type="molecule type" value="Genomic_DNA"/>
</dbReference>
<keyword evidence="2" id="KW-1185">Reference proteome</keyword>
<protein>
    <submittedName>
        <fullName evidence="1">Uncharacterized protein</fullName>
    </submittedName>
</protein>